<dbReference type="AlphaFoldDB" id="I0KFD8"/>
<keyword evidence="3" id="KW-1185">Reference proteome</keyword>
<feature type="transmembrane region" description="Helical" evidence="1">
    <location>
        <begin position="101"/>
        <end position="118"/>
    </location>
</feature>
<feature type="transmembrane region" description="Helical" evidence="1">
    <location>
        <begin position="69"/>
        <end position="89"/>
    </location>
</feature>
<proteinExistence type="predicted"/>
<feature type="transmembrane region" description="Helical" evidence="1">
    <location>
        <begin position="196"/>
        <end position="214"/>
    </location>
</feature>
<feature type="transmembrane region" description="Helical" evidence="1">
    <location>
        <begin position="353"/>
        <end position="370"/>
    </location>
</feature>
<feature type="transmembrane region" description="Helical" evidence="1">
    <location>
        <begin position="248"/>
        <end position="268"/>
    </location>
</feature>
<reference evidence="2 3" key="1">
    <citation type="journal article" date="2012" name="J. Bacteriol.">
        <title>Genome Sequence of Fibrella aestuarina BUZ 2T, a Filamentous Marine Bacterium.</title>
        <authorList>
            <person name="Filippini M."/>
            <person name="Qi W."/>
            <person name="Blom J."/>
            <person name="Goesmann A."/>
            <person name="Smits T.H."/>
            <person name="Bagheri H.C."/>
        </authorList>
    </citation>
    <scope>NUCLEOTIDE SEQUENCE [LARGE SCALE GENOMIC DNA]</scope>
    <source>
        <strain evidence="3">BUZ 2T</strain>
    </source>
</reference>
<feature type="transmembrane region" description="Helical" evidence="1">
    <location>
        <begin position="12"/>
        <end position="30"/>
    </location>
</feature>
<keyword evidence="1" id="KW-0472">Membrane</keyword>
<feature type="transmembrane region" description="Helical" evidence="1">
    <location>
        <begin position="125"/>
        <end position="145"/>
    </location>
</feature>
<dbReference type="EMBL" id="HE796683">
    <property type="protein sequence ID" value="CCH02841.1"/>
    <property type="molecule type" value="Genomic_DNA"/>
</dbReference>
<keyword evidence="1" id="KW-0812">Transmembrane</keyword>
<organism evidence="2 3">
    <name type="scientific">Fibrella aestuarina BUZ 2</name>
    <dbReference type="NCBI Taxonomy" id="1166018"/>
    <lineage>
        <taxon>Bacteria</taxon>
        <taxon>Pseudomonadati</taxon>
        <taxon>Bacteroidota</taxon>
        <taxon>Cytophagia</taxon>
        <taxon>Cytophagales</taxon>
        <taxon>Spirosomataceae</taxon>
        <taxon>Fibrella</taxon>
    </lineage>
</organism>
<dbReference type="RefSeq" id="WP_015333940.1">
    <property type="nucleotide sequence ID" value="NC_020054.1"/>
</dbReference>
<keyword evidence="1" id="KW-1133">Transmembrane helix</keyword>
<dbReference type="STRING" id="1166018.FAES_4842"/>
<evidence type="ECO:0000313" key="2">
    <source>
        <dbReference type="EMBL" id="CCH02841.1"/>
    </source>
</evidence>
<evidence type="ECO:0000256" key="1">
    <source>
        <dbReference type="SAM" id="Phobius"/>
    </source>
</evidence>
<feature type="transmembrane region" description="Helical" evidence="1">
    <location>
        <begin position="36"/>
        <end position="57"/>
    </location>
</feature>
<dbReference type="OrthoDB" id="930125at2"/>
<gene>
    <name evidence="2" type="ORF">FAES_4842</name>
</gene>
<feature type="transmembrane region" description="Helical" evidence="1">
    <location>
        <begin position="391"/>
        <end position="410"/>
    </location>
</feature>
<sequence>MKDFLKRLDLMRLALGMFIVLDSYPLGFFFKEVVKIPLPSEVFTAGFILFGMVLMVHKTFLKTFYRVNTPVFFAVMAFLGTCLLYAFMFNEVGLAERNKDMVYYAFVIGYMFLLICLPNEVAREVAFVGAMFTLVSNLALVYSLIVDPEWTIGQRAAIQYGEPGMRTGNPHVFARNAQIGIVCSLLWAYRPNQNAIFKILGIGLVIFNVIIIMLTFSKAAILATTMTAVIYMAANLHRTSPRKVMQVLISPTSLIILALPFVGFFVFISMRPDIWDIILAYGDMIYERFSENILALLGLESEAAGGAAELDVSSANRALSVDYTINVITDVPYKLLLGFGYKTFYMDVPLLEALINQGIFPFLIYAFVFYRLWKDCLTVAYRGGQNDVESLWAYCFFLFFASYLFAGRPYEMAVFHPLCLFARFVNIYYPPELAPGYTDQPPVAIDEPDTAVALQPA</sequence>
<evidence type="ECO:0008006" key="4">
    <source>
        <dbReference type="Google" id="ProtNLM"/>
    </source>
</evidence>
<name>I0KFD8_9BACT</name>
<dbReference type="eggNOG" id="ENOG502ZB8H">
    <property type="taxonomic scope" value="Bacteria"/>
</dbReference>
<protein>
    <recommendedName>
        <fullName evidence="4">Transmembrane protein</fullName>
    </recommendedName>
</protein>
<evidence type="ECO:0000313" key="3">
    <source>
        <dbReference type="Proteomes" id="UP000011058"/>
    </source>
</evidence>
<dbReference type="KEGG" id="fae:FAES_4842"/>
<dbReference type="HOGENOM" id="CLU_595670_0_0_10"/>
<dbReference type="Proteomes" id="UP000011058">
    <property type="component" value="Chromosome"/>
</dbReference>
<accession>I0KFD8</accession>